<comment type="similarity">
    <text evidence="2">Belongs to the peptidase M20 family.</text>
</comment>
<reference evidence="10" key="1">
    <citation type="submission" date="2020-02" db="EMBL/GenBank/DDBJ databases">
        <authorList>
            <person name="Chen W.-M."/>
        </authorList>
    </citation>
    <scope>NUCLEOTIDE SEQUENCE</scope>
    <source>
        <strain evidence="10">NBD-18</strain>
    </source>
</reference>
<dbReference type="Pfam" id="PF01546">
    <property type="entry name" value="Peptidase_M20"/>
    <property type="match status" value="1"/>
</dbReference>
<comment type="caution">
    <text evidence="10">The sequence shown here is derived from an EMBL/GenBank/DDBJ whole genome shotgun (WGS) entry which is preliminary data.</text>
</comment>
<dbReference type="EMBL" id="JAAGRN010000006">
    <property type="protein sequence ID" value="NDY83523.1"/>
    <property type="molecule type" value="Genomic_DNA"/>
</dbReference>
<evidence type="ECO:0000256" key="7">
    <source>
        <dbReference type="PIRSR" id="PIRSR001235-1"/>
    </source>
</evidence>
<name>A0A6B2R051_9BURK</name>
<dbReference type="InterPro" id="IPR011650">
    <property type="entry name" value="Peptidase_M20_dimer"/>
</dbReference>
<evidence type="ECO:0000256" key="5">
    <source>
        <dbReference type="ARBA" id="ARBA00022801"/>
    </source>
</evidence>
<feature type="binding site" evidence="7">
    <location>
        <position position="399"/>
    </location>
    <ligand>
        <name>Zn(2+)</name>
        <dbReference type="ChEBI" id="CHEBI:29105"/>
        <label>2</label>
    </ligand>
</feature>
<dbReference type="SUPFAM" id="SSF53187">
    <property type="entry name" value="Zn-dependent exopeptidases"/>
    <property type="match status" value="1"/>
</dbReference>
<dbReference type="AlphaFoldDB" id="A0A6B2R051"/>
<dbReference type="EC" id="3.5.-.-" evidence="10"/>
<evidence type="ECO:0000256" key="4">
    <source>
        <dbReference type="ARBA" id="ARBA00022723"/>
    </source>
</evidence>
<feature type="domain" description="Peptidase M20 dimerisation" evidence="9">
    <location>
        <begin position="232"/>
        <end position="322"/>
    </location>
</feature>
<dbReference type="InterPro" id="IPR036264">
    <property type="entry name" value="Bact_exopeptidase_dim_dom"/>
</dbReference>
<feature type="binding site" evidence="8">
    <location>
        <position position="232"/>
    </location>
    <ligand>
        <name>allantoate</name>
        <dbReference type="ChEBI" id="CHEBI:17536"/>
    </ligand>
</feature>
<dbReference type="Gene3D" id="3.30.70.360">
    <property type="match status" value="1"/>
</dbReference>
<evidence type="ECO:0000256" key="1">
    <source>
        <dbReference type="ARBA" id="ARBA00001936"/>
    </source>
</evidence>
<feature type="binding site" evidence="7">
    <location>
        <position position="95"/>
    </location>
    <ligand>
        <name>Zn(2+)</name>
        <dbReference type="ChEBI" id="CHEBI:29105"/>
        <label>1</label>
    </ligand>
</feature>
<feature type="binding site" evidence="8">
    <location>
        <position position="291"/>
    </location>
    <ligand>
        <name>allantoate</name>
        <dbReference type="ChEBI" id="CHEBI:17536"/>
    </ligand>
</feature>
<keyword evidence="4 7" id="KW-0479">Metal-binding</keyword>
<dbReference type="GO" id="GO:0016813">
    <property type="term" value="F:hydrolase activity, acting on carbon-nitrogen (but not peptide) bonds, in linear amidines"/>
    <property type="evidence" value="ECO:0007669"/>
    <property type="project" value="InterPro"/>
</dbReference>
<evidence type="ECO:0000256" key="6">
    <source>
        <dbReference type="ARBA" id="ARBA00023211"/>
    </source>
</evidence>
<dbReference type="PANTHER" id="PTHR32494">
    <property type="entry name" value="ALLANTOATE DEIMINASE-RELATED"/>
    <property type="match status" value="1"/>
</dbReference>
<gene>
    <name evidence="10" type="ORF">G3I67_09795</name>
</gene>
<proteinExistence type="inferred from homology"/>
<comment type="subunit">
    <text evidence="3">Homodimer.</text>
</comment>
<dbReference type="SUPFAM" id="SSF55031">
    <property type="entry name" value="Bacterial exopeptidase dimerisation domain"/>
    <property type="match status" value="1"/>
</dbReference>
<evidence type="ECO:0000256" key="2">
    <source>
        <dbReference type="ARBA" id="ARBA00006153"/>
    </source>
</evidence>
<protein>
    <submittedName>
        <fullName evidence="10">Hydantoinase/carbamoylase family amidase</fullName>
        <ecNumber evidence="10">3.5.-.-</ecNumber>
    </submittedName>
</protein>
<dbReference type="CDD" id="cd03884">
    <property type="entry name" value="M20_bAS"/>
    <property type="match status" value="1"/>
</dbReference>
<comment type="cofactor">
    <cofactor evidence="1">
        <name>Mn(2+)</name>
        <dbReference type="ChEBI" id="CHEBI:29035"/>
    </cofactor>
</comment>
<dbReference type="Gene3D" id="3.40.630.10">
    <property type="entry name" value="Zn peptidases"/>
    <property type="match status" value="1"/>
</dbReference>
<accession>A0A6B2R051</accession>
<comment type="cofactor">
    <cofactor evidence="7">
        <name>Zn(2+)</name>
        <dbReference type="ChEBI" id="CHEBI:29105"/>
    </cofactor>
    <text evidence="7">Binds 2 Zn(2+) ions per subunit.</text>
</comment>
<keyword evidence="5 10" id="KW-0378">Hydrolase</keyword>
<dbReference type="PANTHER" id="PTHR32494:SF19">
    <property type="entry name" value="ALLANTOATE DEIMINASE-RELATED"/>
    <property type="match status" value="1"/>
</dbReference>
<dbReference type="GO" id="GO:0046872">
    <property type="term" value="F:metal ion binding"/>
    <property type="evidence" value="ECO:0007669"/>
    <property type="project" value="UniProtKB-KW"/>
</dbReference>
<feature type="binding site" evidence="7">
    <location>
        <position position="141"/>
    </location>
    <ligand>
        <name>Zn(2+)</name>
        <dbReference type="ChEBI" id="CHEBI:29105"/>
        <label>2</label>
    </ligand>
</feature>
<dbReference type="InterPro" id="IPR010158">
    <property type="entry name" value="Amidase_Cbmase"/>
</dbReference>
<feature type="binding site" evidence="7">
    <location>
        <position position="106"/>
    </location>
    <ligand>
        <name>Zn(2+)</name>
        <dbReference type="ChEBI" id="CHEBI:29105"/>
        <label>1</label>
    </ligand>
</feature>
<evidence type="ECO:0000313" key="10">
    <source>
        <dbReference type="EMBL" id="NDY83523.1"/>
    </source>
</evidence>
<evidence type="ECO:0000256" key="8">
    <source>
        <dbReference type="PIRSR" id="PIRSR001235-2"/>
    </source>
</evidence>
<sequence length="430" mass="46857">MKSKDSEKSAGRMILDWSDLLARFSEPEWAEKDQLTVTYLTGAHLDCAQFLESLMREVGFDEVSRDAVGNVVGLYRAATTESTVSTVPILLTGSHYDTVRNGGKFDGRLGIFVPIACVAQLVRDKRRLPFHLEVVGFAEEEGQRFSATFLASGALTGSFKPEWLEQTDRNGVTMRQAMIDAGLPGDLMAIQALKRDQSKYLGFIEVHIEQGPVLVEKGLPLGVVTSINAGLRATCHIVGRAEHAGTTPMHMREDALLAAAEISLMAEKRALADGDSVATVGQMQVPGGSINVVPGQCDFTLDMRAPTDAQRDALVSDIFEQATLIAKRRNVSFEHEVIMKASAAPSDPVWQSRWEKAVQSLDIPVFKLNSGAGHDAMKLHEIMPQAMLFVRGGNRGISHNPLEIISAEDADLAVQAFSRLINDLSDELSK</sequence>
<feature type="binding site" evidence="7">
    <location>
        <position position="207"/>
    </location>
    <ligand>
        <name>Zn(2+)</name>
        <dbReference type="ChEBI" id="CHEBI:29105"/>
        <label>1</label>
    </ligand>
</feature>
<feature type="binding site" evidence="8">
    <location>
        <position position="304"/>
    </location>
    <ligand>
        <name>allantoate</name>
        <dbReference type="ChEBI" id="CHEBI:17536"/>
    </ligand>
</feature>
<keyword evidence="6" id="KW-0464">Manganese</keyword>
<organism evidence="10">
    <name type="scientific">Sheuella amnicola</name>
    <dbReference type="NCBI Taxonomy" id="2707330"/>
    <lineage>
        <taxon>Bacteria</taxon>
        <taxon>Pseudomonadati</taxon>
        <taxon>Pseudomonadota</taxon>
        <taxon>Betaproteobacteria</taxon>
        <taxon>Burkholderiales</taxon>
        <taxon>Alcaligenaceae</taxon>
        <taxon>Sheuella</taxon>
    </lineage>
</organism>
<evidence type="ECO:0000256" key="3">
    <source>
        <dbReference type="ARBA" id="ARBA00011738"/>
    </source>
</evidence>
<keyword evidence="7" id="KW-0862">Zinc</keyword>
<dbReference type="Pfam" id="PF07687">
    <property type="entry name" value="M20_dimer"/>
    <property type="match status" value="1"/>
</dbReference>
<dbReference type="NCBIfam" id="TIGR01879">
    <property type="entry name" value="hydantase"/>
    <property type="match status" value="1"/>
</dbReference>
<feature type="binding site" evidence="7">
    <location>
        <position position="106"/>
    </location>
    <ligand>
        <name>Zn(2+)</name>
        <dbReference type="ChEBI" id="CHEBI:29105"/>
        <label>2</label>
    </ligand>
</feature>
<evidence type="ECO:0000259" key="9">
    <source>
        <dbReference type="Pfam" id="PF07687"/>
    </source>
</evidence>
<dbReference type="PIRSF" id="PIRSF001235">
    <property type="entry name" value="Amidase_carbamoylase"/>
    <property type="match status" value="1"/>
</dbReference>
<dbReference type="InterPro" id="IPR002933">
    <property type="entry name" value="Peptidase_M20"/>
</dbReference>